<dbReference type="InterPro" id="IPR038192">
    <property type="entry name" value="CSTF_C_sf"/>
</dbReference>
<dbReference type="Gene3D" id="3.30.70.330">
    <property type="match status" value="1"/>
</dbReference>
<keyword evidence="3" id="KW-0694">RNA-binding</keyword>
<dbReference type="SMART" id="SM00360">
    <property type="entry name" value="RRM"/>
    <property type="match status" value="1"/>
</dbReference>
<dbReference type="SUPFAM" id="SSF54928">
    <property type="entry name" value="RNA-binding domain, RBD"/>
    <property type="match status" value="1"/>
</dbReference>
<dbReference type="GO" id="GO:0031124">
    <property type="term" value="P:mRNA 3'-end processing"/>
    <property type="evidence" value="ECO:0007669"/>
    <property type="project" value="InterPro"/>
</dbReference>
<comment type="caution">
    <text evidence="6">The sequence shown here is derived from an EMBL/GenBank/DDBJ whole genome shotgun (WGS) entry which is preliminary data.</text>
</comment>
<evidence type="ECO:0000259" key="5">
    <source>
        <dbReference type="PROSITE" id="PS50102"/>
    </source>
</evidence>
<dbReference type="Pfam" id="PF14304">
    <property type="entry name" value="CSTF_C"/>
    <property type="match status" value="1"/>
</dbReference>
<reference evidence="6" key="1">
    <citation type="submission" date="2022-07" db="EMBL/GenBank/DDBJ databases">
        <title>Phylogenomic reconstructions and comparative analyses of Kickxellomycotina fungi.</title>
        <authorList>
            <person name="Reynolds N.K."/>
            <person name="Stajich J.E."/>
            <person name="Barry K."/>
            <person name="Grigoriev I.V."/>
            <person name="Crous P."/>
            <person name="Smith M.E."/>
        </authorList>
    </citation>
    <scope>NUCLEOTIDE SEQUENCE</scope>
    <source>
        <strain evidence="6">NBRC 32514</strain>
    </source>
</reference>
<organism evidence="6 7">
    <name type="scientific">Coemansia erecta</name>
    <dbReference type="NCBI Taxonomy" id="147472"/>
    <lineage>
        <taxon>Eukaryota</taxon>
        <taxon>Fungi</taxon>
        <taxon>Fungi incertae sedis</taxon>
        <taxon>Zoopagomycota</taxon>
        <taxon>Kickxellomycotina</taxon>
        <taxon>Kickxellomycetes</taxon>
        <taxon>Kickxellales</taxon>
        <taxon>Kickxellaceae</taxon>
        <taxon>Coemansia</taxon>
    </lineage>
</organism>
<protein>
    <recommendedName>
        <fullName evidence="5">RRM domain-containing protein</fullName>
    </recommendedName>
</protein>
<evidence type="ECO:0000313" key="6">
    <source>
        <dbReference type="EMBL" id="KAJ1719660.1"/>
    </source>
</evidence>
<evidence type="ECO:0000256" key="4">
    <source>
        <dbReference type="SAM" id="Coils"/>
    </source>
</evidence>
<dbReference type="InterPro" id="IPR012677">
    <property type="entry name" value="Nucleotide-bd_a/b_plait_sf"/>
</dbReference>
<keyword evidence="7" id="KW-1185">Reference proteome</keyword>
<dbReference type="Gene3D" id="1.10.20.70">
    <property type="entry name" value="Transcription termination and cleavage factor, C-terminal domain"/>
    <property type="match status" value="1"/>
</dbReference>
<evidence type="ECO:0000256" key="1">
    <source>
        <dbReference type="ARBA" id="ARBA00004123"/>
    </source>
</evidence>
<evidence type="ECO:0000256" key="2">
    <source>
        <dbReference type="ARBA" id="ARBA00023242"/>
    </source>
</evidence>
<keyword evidence="2" id="KW-0539">Nucleus</keyword>
<dbReference type="InterPro" id="IPR026896">
    <property type="entry name" value="CSTF_C"/>
</dbReference>
<evidence type="ECO:0000313" key="7">
    <source>
        <dbReference type="Proteomes" id="UP001149813"/>
    </source>
</evidence>
<dbReference type="AlphaFoldDB" id="A0A9W7XV99"/>
<dbReference type="GO" id="GO:0005847">
    <property type="term" value="C:mRNA cleavage and polyadenylation specificity factor complex"/>
    <property type="evidence" value="ECO:0007669"/>
    <property type="project" value="TreeGrafter"/>
</dbReference>
<dbReference type="InterPro" id="IPR035979">
    <property type="entry name" value="RBD_domain_sf"/>
</dbReference>
<sequence length="269" mass="29391">MEYHNWDNVPESNIVFLGNVAYNTTEEQLRKMLELAGPVVDIKLVFDSQTGRAKGYGFCQYPDANIAASAIKNLNDHLVDGRNIKVGYADRRRVQRSFNTDGTTLGSVPGEAVSRAIGLGQVHRLIDELGSGERRALVGQFAEFARENLMAAREELARNRGLAWALVRALETEGLVDARRTAEIKAMTNAGFPQAPVPVPPPAAMAMAAAEAEAMAEDIAEAEAEAAADQDNVEVLRQLLGLTDEQLAQLPEDHRQQIIELKQQLQGSM</sequence>
<dbReference type="PANTHER" id="PTHR45735:SF2">
    <property type="entry name" value="CLEAVAGE STIMULATION FACTOR SUBUNIT 2"/>
    <property type="match status" value="1"/>
</dbReference>
<feature type="domain" description="RRM" evidence="5">
    <location>
        <begin position="13"/>
        <end position="91"/>
    </location>
</feature>
<dbReference type="PANTHER" id="PTHR45735">
    <property type="entry name" value="CLEAVAGE STIMULATION FACTOR SUBUNIT 2"/>
    <property type="match status" value="1"/>
</dbReference>
<gene>
    <name evidence="6" type="ORF">LPJ53_005615</name>
</gene>
<dbReference type="Proteomes" id="UP001149813">
    <property type="component" value="Unassembled WGS sequence"/>
</dbReference>
<name>A0A9W7XV99_9FUNG</name>
<dbReference type="PROSITE" id="PS50102">
    <property type="entry name" value="RRM"/>
    <property type="match status" value="1"/>
</dbReference>
<dbReference type="EMBL" id="JANBOJ010000359">
    <property type="protein sequence ID" value="KAJ1719660.1"/>
    <property type="molecule type" value="Genomic_DNA"/>
</dbReference>
<dbReference type="GO" id="GO:0003729">
    <property type="term" value="F:mRNA binding"/>
    <property type="evidence" value="ECO:0007669"/>
    <property type="project" value="TreeGrafter"/>
</dbReference>
<dbReference type="OrthoDB" id="272703at2759"/>
<proteinExistence type="predicted"/>
<evidence type="ECO:0000256" key="3">
    <source>
        <dbReference type="PROSITE-ProRule" id="PRU00176"/>
    </source>
</evidence>
<keyword evidence="4" id="KW-0175">Coiled coil</keyword>
<dbReference type="InterPro" id="IPR000504">
    <property type="entry name" value="RRM_dom"/>
</dbReference>
<comment type="subcellular location">
    <subcellularLocation>
        <location evidence="1">Nucleus</location>
    </subcellularLocation>
</comment>
<feature type="coiled-coil region" evidence="4">
    <location>
        <begin position="205"/>
        <end position="239"/>
    </location>
</feature>
<accession>A0A9W7XV99</accession>
<dbReference type="Pfam" id="PF00076">
    <property type="entry name" value="RRM_1"/>
    <property type="match status" value="1"/>
</dbReference>